<feature type="domain" description="Response regulatory" evidence="12">
    <location>
        <begin position="5"/>
        <end position="122"/>
    </location>
</feature>
<dbReference type="Gene3D" id="1.10.10.60">
    <property type="entry name" value="Homeodomain-like"/>
    <property type="match status" value="2"/>
</dbReference>
<dbReference type="SMART" id="SM00448">
    <property type="entry name" value="REC"/>
    <property type="match status" value="1"/>
</dbReference>
<evidence type="ECO:0000313" key="13">
    <source>
        <dbReference type="EMBL" id="MSS64947.1"/>
    </source>
</evidence>
<evidence type="ECO:0000256" key="2">
    <source>
        <dbReference type="ARBA" id="ARBA00018672"/>
    </source>
</evidence>
<evidence type="ECO:0000256" key="7">
    <source>
        <dbReference type="ARBA" id="ARBA00023125"/>
    </source>
</evidence>
<dbReference type="SMART" id="SM00342">
    <property type="entry name" value="HTH_ARAC"/>
    <property type="match status" value="1"/>
</dbReference>
<dbReference type="PROSITE" id="PS50110">
    <property type="entry name" value="RESPONSE_REGULATORY"/>
    <property type="match status" value="1"/>
</dbReference>
<evidence type="ECO:0000256" key="4">
    <source>
        <dbReference type="ARBA" id="ARBA00022553"/>
    </source>
</evidence>
<dbReference type="PRINTS" id="PR00032">
    <property type="entry name" value="HTHARAC"/>
</dbReference>
<dbReference type="AlphaFoldDB" id="A0A6L5Y246"/>
<sequence>MRMYKVLLAEDEEWILQGIKNIIDWEEMELSVIHMVHDGEEAIKCLEKESVDIIVTDINMPGMDGLTMLKRIRERDERVRFIILSGYDDFQYAQTAIQLDVEGYILKPINEDELKAVLLKAIKELQENDQKSYEYLEENQGLYHYLKDEMKERQDFFSEYGIRMEHAYGTAAHIKIKQKNLKEDTLTNLLAFLENEYKGVKLHPFCFTQDEIFLFIFLDFDDPDLITSFFATLQNEIEAKFEVFTFFTISRTFTDLEGIRAAYKETKKLQRYLIIEGYGTIISHKTIDGRTSKGITVNNEMLRKMILSKRKEEVIHYIDELFINTVEEGMVTTDVVYRLAIKLAMALQDVIDEFKLEEKGQIKNLTELVDELYKAEDLSVIKSMFLVETIEIIECLHLEDSHYTPVVRQIINDIEKNYKDDMNLKTLSYKYNMNASYLGQIFQKEVGCSFSQYLSRTKNSKARELILNTNMKINDIAKEVGYPDTSYFYRKFKQCYGTSPASLREMKKW</sequence>
<evidence type="ECO:0000313" key="14">
    <source>
        <dbReference type="Proteomes" id="UP000482209"/>
    </source>
</evidence>
<dbReference type="InterPro" id="IPR018060">
    <property type="entry name" value="HTH_AraC"/>
</dbReference>
<dbReference type="Pfam" id="PF12833">
    <property type="entry name" value="HTH_18"/>
    <property type="match status" value="1"/>
</dbReference>
<evidence type="ECO:0000259" key="12">
    <source>
        <dbReference type="PROSITE" id="PS50110"/>
    </source>
</evidence>
<protein>
    <recommendedName>
        <fullName evidence="2">Stage 0 sporulation protein A homolog</fullName>
    </recommendedName>
</protein>
<keyword evidence="7" id="KW-0238">DNA-binding</keyword>
<accession>A0A6L5Y246</accession>
<dbReference type="PANTHER" id="PTHR42713:SF3">
    <property type="entry name" value="TRANSCRIPTIONAL REGULATORY PROTEIN HPTR"/>
    <property type="match status" value="1"/>
</dbReference>
<keyword evidence="5" id="KW-0902">Two-component regulatory system</keyword>
<dbReference type="GO" id="GO:0003700">
    <property type="term" value="F:DNA-binding transcription factor activity"/>
    <property type="evidence" value="ECO:0007669"/>
    <property type="project" value="InterPro"/>
</dbReference>
<dbReference type="InterPro" id="IPR051552">
    <property type="entry name" value="HptR"/>
</dbReference>
<evidence type="ECO:0000259" key="11">
    <source>
        <dbReference type="PROSITE" id="PS01124"/>
    </source>
</evidence>
<dbReference type="PROSITE" id="PS01124">
    <property type="entry name" value="HTH_ARAC_FAMILY_2"/>
    <property type="match status" value="1"/>
</dbReference>
<evidence type="ECO:0000256" key="1">
    <source>
        <dbReference type="ARBA" id="ARBA00004496"/>
    </source>
</evidence>
<dbReference type="GO" id="GO:0000160">
    <property type="term" value="P:phosphorelay signal transduction system"/>
    <property type="evidence" value="ECO:0007669"/>
    <property type="project" value="UniProtKB-KW"/>
</dbReference>
<dbReference type="PANTHER" id="PTHR42713">
    <property type="entry name" value="HISTIDINE KINASE-RELATED"/>
    <property type="match status" value="1"/>
</dbReference>
<dbReference type="EMBL" id="VUMT01000040">
    <property type="protein sequence ID" value="MSS64947.1"/>
    <property type="molecule type" value="Genomic_DNA"/>
</dbReference>
<feature type="domain" description="HTH araC/xylS-type" evidence="11">
    <location>
        <begin position="408"/>
        <end position="506"/>
    </location>
</feature>
<name>A0A6L5Y246_9FIRM</name>
<dbReference type="RefSeq" id="WP_154520305.1">
    <property type="nucleotide sequence ID" value="NZ_VUMT01000040.1"/>
</dbReference>
<evidence type="ECO:0000256" key="8">
    <source>
        <dbReference type="ARBA" id="ARBA00023163"/>
    </source>
</evidence>
<evidence type="ECO:0000256" key="5">
    <source>
        <dbReference type="ARBA" id="ARBA00023012"/>
    </source>
</evidence>
<keyword evidence="8" id="KW-0804">Transcription</keyword>
<gene>
    <name evidence="13" type="ORF">FYJ58_13895</name>
</gene>
<dbReference type="Proteomes" id="UP000482209">
    <property type="component" value="Unassembled WGS sequence"/>
</dbReference>
<dbReference type="SUPFAM" id="SSF52172">
    <property type="entry name" value="CheY-like"/>
    <property type="match status" value="1"/>
</dbReference>
<evidence type="ECO:0000256" key="6">
    <source>
        <dbReference type="ARBA" id="ARBA00023015"/>
    </source>
</evidence>
<dbReference type="Gene3D" id="3.40.50.2300">
    <property type="match status" value="1"/>
</dbReference>
<keyword evidence="3" id="KW-0963">Cytoplasm</keyword>
<dbReference type="Pfam" id="PF00072">
    <property type="entry name" value="Response_reg"/>
    <property type="match status" value="1"/>
</dbReference>
<dbReference type="GO" id="GO:0005737">
    <property type="term" value="C:cytoplasm"/>
    <property type="evidence" value="ECO:0007669"/>
    <property type="project" value="UniProtKB-SubCell"/>
</dbReference>
<dbReference type="InterPro" id="IPR011006">
    <property type="entry name" value="CheY-like_superfamily"/>
</dbReference>
<dbReference type="InterPro" id="IPR009057">
    <property type="entry name" value="Homeodomain-like_sf"/>
</dbReference>
<dbReference type="CDD" id="cd17536">
    <property type="entry name" value="REC_YesN-like"/>
    <property type="match status" value="1"/>
</dbReference>
<evidence type="ECO:0000256" key="10">
    <source>
        <dbReference type="PROSITE-ProRule" id="PRU00169"/>
    </source>
</evidence>
<dbReference type="SUPFAM" id="SSF46689">
    <property type="entry name" value="Homeodomain-like"/>
    <property type="match status" value="2"/>
</dbReference>
<evidence type="ECO:0000256" key="3">
    <source>
        <dbReference type="ARBA" id="ARBA00022490"/>
    </source>
</evidence>
<comment type="function">
    <text evidence="9">May play the central regulatory role in sporulation. It may be an element of the effector pathway responsible for the activation of sporulation genes in response to nutritional stress. Spo0A may act in concert with spo0H (a sigma factor) to control the expression of some genes that are critical to the sporulation process.</text>
</comment>
<dbReference type="GO" id="GO:0043565">
    <property type="term" value="F:sequence-specific DNA binding"/>
    <property type="evidence" value="ECO:0007669"/>
    <property type="project" value="InterPro"/>
</dbReference>
<evidence type="ECO:0000256" key="9">
    <source>
        <dbReference type="ARBA" id="ARBA00024867"/>
    </source>
</evidence>
<keyword evidence="4 10" id="KW-0597">Phosphoprotein</keyword>
<comment type="subcellular location">
    <subcellularLocation>
        <location evidence="1">Cytoplasm</location>
    </subcellularLocation>
</comment>
<keyword evidence="6" id="KW-0805">Transcription regulation</keyword>
<comment type="caution">
    <text evidence="13">The sequence shown here is derived from an EMBL/GenBank/DDBJ whole genome shotgun (WGS) entry which is preliminary data.</text>
</comment>
<proteinExistence type="predicted"/>
<keyword evidence="14" id="KW-1185">Reference proteome</keyword>
<dbReference type="InterPro" id="IPR020449">
    <property type="entry name" value="Tscrpt_reg_AraC-type_HTH"/>
</dbReference>
<feature type="modified residue" description="4-aspartylphosphate" evidence="10">
    <location>
        <position position="57"/>
    </location>
</feature>
<dbReference type="InterPro" id="IPR001789">
    <property type="entry name" value="Sig_transdc_resp-reg_receiver"/>
</dbReference>
<reference evidence="13 14" key="1">
    <citation type="submission" date="2019-08" db="EMBL/GenBank/DDBJ databases">
        <title>In-depth cultivation of the pig gut microbiome towards novel bacterial diversity and tailored functional studies.</title>
        <authorList>
            <person name="Wylensek D."/>
            <person name="Hitch T.C.A."/>
            <person name="Clavel T."/>
        </authorList>
    </citation>
    <scope>NUCLEOTIDE SEQUENCE [LARGE SCALE GENOMIC DNA]</scope>
    <source>
        <strain evidence="13 14">WCA-693-APC-MOT-I</strain>
    </source>
</reference>
<organism evidence="13 14">
    <name type="scientific">Velocimicrobium porci</name>
    <dbReference type="NCBI Taxonomy" id="2606634"/>
    <lineage>
        <taxon>Bacteria</taxon>
        <taxon>Bacillati</taxon>
        <taxon>Bacillota</taxon>
        <taxon>Clostridia</taxon>
        <taxon>Lachnospirales</taxon>
        <taxon>Lachnospiraceae</taxon>
        <taxon>Velocimicrobium</taxon>
    </lineage>
</organism>